<gene>
    <name evidence="1" type="ORF">CRB2_81</name>
</gene>
<keyword evidence="2" id="KW-1185">Reference proteome</keyword>
<name>A0A455LM89_9CAUD</name>
<evidence type="ECO:0000313" key="1">
    <source>
        <dbReference type="EMBL" id="AYP70067.1"/>
    </source>
</evidence>
<reference evidence="1 2" key="1">
    <citation type="journal article" date="2019" name="PLoS ONE">
        <title>Mycobacteriophage CRB2 defines a new subcluster in mycobacteriophage classification.</title>
        <authorList>
            <person name="Suarez C.A."/>
            <person name="Franceschelli J.J."/>
            <person name="Morbidoni H.R."/>
        </authorList>
    </citation>
    <scope>NUCLEOTIDE SEQUENCE [LARGE SCALE GENOMIC DNA]</scope>
</reference>
<proteinExistence type="predicted"/>
<organism evidence="1 2">
    <name type="scientific">Mycobacterium phage CRB2</name>
    <dbReference type="NCBI Taxonomy" id="2483623"/>
    <lineage>
        <taxon>Viruses</taxon>
        <taxon>Duplodnaviria</taxon>
        <taxon>Heunggongvirae</taxon>
        <taxon>Uroviricota</taxon>
        <taxon>Caudoviricetes</taxon>
        <taxon>Bclasvirinae</taxon>
        <taxon>Quesadillavirus</taxon>
        <taxon>Quesadillavirus CRB2</taxon>
    </lineage>
</organism>
<protein>
    <submittedName>
        <fullName evidence="1">Uncharacterized protein</fullName>
    </submittedName>
</protein>
<sequence>MGLPGLPKGLDNIGADLAEFKSTMARVEMGTEDAANAAVAALIGEHGLEGASELLRQAIELRAQLAADDDPMARLG</sequence>
<dbReference type="Proteomes" id="UP000292006">
    <property type="component" value="Segment"/>
</dbReference>
<accession>A0A455LM89</accession>
<evidence type="ECO:0000313" key="2">
    <source>
        <dbReference type="Proteomes" id="UP000292006"/>
    </source>
</evidence>
<dbReference type="EMBL" id="MK059749">
    <property type="protein sequence ID" value="AYP70067.1"/>
    <property type="molecule type" value="Genomic_DNA"/>
</dbReference>